<comment type="caution">
    <text evidence="2">The sequence shown here is derived from an EMBL/GenBank/DDBJ whole genome shotgun (WGS) entry which is preliminary data.</text>
</comment>
<proteinExistence type="predicted"/>
<organism evidence="2 3">
    <name type="scientific">Zea mays</name>
    <name type="common">Maize</name>
    <dbReference type="NCBI Taxonomy" id="4577"/>
    <lineage>
        <taxon>Eukaryota</taxon>
        <taxon>Viridiplantae</taxon>
        <taxon>Streptophyta</taxon>
        <taxon>Embryophyta</taxon>
        <taxon>Tracheophyta</taxon>
        <taxon>Spermatophyta</taxon>
        <taxon>Magnoliopsida</taxon>
        <taxon>Liliopsida</taxon>
        <taxon>Poales</taxon>
        <taxon>Poaceae</taxon>
        <taxon>PACMAD clade</taxon>
        <taxon>Panicoideae</taxon>
        <taxon>Andropogonodae</taxon>
        <taxon>Andropogoneae</taxon>
        <taxon>Tripsacinae</taxon>
        <taxon>Zea</taxon>
    </lineage>
</organism>
<sequence>MGGDMPSHRRPDRRTPSAWEASFLEDRQLSLATLEFGLPFELASSQEFLAYGADGKPMSAVYSSKEFGLLPIPEGPRYGSIESYILPHLPLGDAAALRDAGAGGARFRIANLPRLEAKLAARNKLLGVTREMVQFHGSLQQLLPQLVHHRAKVAGLLNADADTELGKPAARLEHFQTEEMQDMMSRWEQDLQRARAAATAARRRLILAVHHATILFVSDNVHAGEDVHDTLLMLAPELHERLFGDPCHADPCSEPLVQDGQWKVREKRTDVAIQQFMRSVGMEMKPEEFVVFSLARSRRDIVESEGEISRQELRLSVMRPIQDVIVAVGSLQDVRNTLKDHFTYPTLLGNQVDPEQEKLPMDFPFYPTYATLSTQELKHAVRRHHTQSF</sequence>
<dbReference type="Proteomes" id="UP000251960">
    <property type="component" value="Chromosome 2"/>
</dbReference>
<dbReference type="EMBL" id="NCVQ01000003">
    <property type="protein sequence ID" value="PWZ41329.1"/>
    <property type="molecule type" value="Genomic_DNA"/>
</dbReference>
<name>A0A3L6G2J1_MAIZE</name>
<evidence type="ECO:0000256" key="1">
    <source>
        <dbReference type="SAM" id="Coils"/>
    </source>
</evidence>
<keyword evidence="1" id="KW-0175">Coiled coil</keyword>
<feature type="coiled-coil region" evidence="1">
    <location>
        <begin position="177"/>
        <end position="204"/>
    </location>
</feature>
<gene>
    <name evidence="2" type="ORF">Zm00014a_043823</name>
</gene>
<dbReference type="ExpressionAtlas" id="A0A3L6G2J1">
    <property type="expression patterns" value="baseline and differential"/>
</dbReference>
<protein>
    <submittedName>
        <fullName evidence="2">Uncharacterized protein</fullName>
    </submittedName>
</protein>
<evidence type="ECO:0000313" key="3">
    <source>
        <dbReference type="Proteomes" id="UP000251960"/>
    </source>
</evidence>
<dbReference type="AlphaFoldDB" id="A0A3L6G2J1"/>
<evidence type="ECO:0000313" key="2">
    <source>
        <dbReference type="EMBL" id="PWZ41329.1"/>
    </source>
</evidence>
<reference evidence="2 3" key="1">
    <citation type="journal article" date="2018" name="Nat. Genet.">
        <title>Extensive intraspecific gene order and gene structural variations between Mo17 and other maize genomes.</title>
        <authorList>
            <person name="Sun S."/>
            <person name="Zhou Y."/>
            <person name="Chen J."/>
            <person name="Shi J."/>
            <person name="Zhao H."/>
            <person name="Zhao H."/>
            <person name="Song W."/>
            <person name="Zhang M."/>
            <person name="Cui Y."/>
            <person name="Dong X."/>
            <person name="Liu H."/>
            <person name="Ma X."/>
            <person name="Jiao Y."/>
            <person name="Wang B."/>
            <person name="Wei X."/>
            <person name="Stein J.C."/>
            <person name="Glaubitz J.C."/>
            <person name="Lu F."/>
            <person name="Yu G."/>
            <person name="Liang C."/>
            <person name="Fengler K."/>
            <person name="Li B."/>
            <person name="Rafalski A."/>
            <person name="Schnable P.S."/>
            <person name="Ware D.H."/>
            <person name="Buckler E.S."/>
            <person name="Lai J."/>
        </authorList>
    </citation>
    <scope>NUCLEOTIDE SEQUENCE [LARGE SCALE GENOMIC DNA]</scope>
    <source>
        <strain evidence="3">cv. Missouri 17</strain>
        <tissue evidence="2">Seedling</tissue>
    </source>
</reference>
<accession>A0A3L6G2J1</accession>